<dbReference type="SUPFAM" id="SSF56349">
    <property type="entry name" value="DNA breaking-rejoining enzymes"/>
    <property type="match status" value="1"/>
</dbReference>
<dbReference type="InterPro" id="IPR013762">
    <property type="entry name" value="Integrase-like_cat_sf"/>
</dbReference>
<dbReference type="AlphaFoldDB" id="A0A6L5JX79"/>
<dbReference type="PANTHER" id="PTHR30349:SF41">
    <property type="entry name" value="INTEGRASE_RECOMBINASE PROTEIN MJ0367-RELATED"/>
    <property type="match status" value="1"/>
</dbReference>
<keyword evidence="3 5" id="KW-0238">DNA-binding</keyword>
<dbReference type="PROSITE" id="PS51900">
    <property type="entry name" value="CB"/>
    <property type="match status" value="1"/>
</dbReference>
<proteinExistence type="inferred from homology"/>
<keyword evidence="2" id="KW-0229">DNA integration</keyword>
<dbReference type="GO" id="GO:0003677">
    <property type="term" value="F:DNA binding"/>
    <property type="evidence" value="ECO:0007669"/>
    <property type="project" value="UniProtKB-UniRule"/>
</dbReference>
<dbReference type="InterPro" id="IPR044068">
    <property type="entry name" value="CB"/>
</dbReference>
<comment type="caution">
    <text evidence="8">The sequence shown here is derived from an EMBL/GenBank/DDBJ whole genome shotgun (WGS) entry which is preliminary data.</text>
</comment>
<dbReference type="Gene3D" id="1.10.150.130">
    <property type="match status" value="1"/>
</dbReference>
<dbReference type="Pfam" id="PF00589">
    <property type="entry name" value="Phage_integrase"/>
    <property type="match status" value="1"/>
</dbReference>
<reference evidence="8 9" key="1">
    <citation type="submission" date="2019-10" db="EMBL/GenBank/DDBJ databases">
        <title>Whole-genome sequence of the purple nonsulfur photosynthetic bacterium Rhodocyclus tenuis.</title>
        <authorList>
            <person name="Kyndt J.A."/>
            <person name="Meyer T.E."/>
        </authorList>
    </citation>
    <scope>NUCLEOTIDE SEQUENCE [LARGE SCALE GENOMIC DNA]</scope>
    <source>
        <strain evidence="8 9">DSM 110</strain>
    </source>
</reference>
<dbReference type="PANTHER" id="PTHR30349">
    <property type="entry name" value="PHAGE INTEGRASE-RELATED"/>
    <property type="match status" value="1"/>
</dbReference>
<dbReference type="PROSITE" id="PS51898">
    <property type="entry name" value="TYR_RECOMBINASE"/>
    <property type="match status" value="1"/>
</dbReference>
<evidence type="ECO:0000256" key="2">
    <source>
        <dbReference type="ARBA" id="ARBA00022908"/>
    </source>
</evidence>
<gene>
    <name evidence="8" type="ORF">GHK24_09160</name>
</gene>
<evidence type="ECO:0000256" key="5">
    <source>
        <dbReference type="PROSITE-ProRule" id="PRU01248"/>
    </source>
</evidence>
<dbReference type="GO" id="GO:0006310">
    <property type="term" value="P:DNA recombination"/>
    <property type="evidence" value="ECO:0007669"/>
    <property type="project" value="UniProtKB-KW"/>
</dbReference>
<comment type="similarity">
    <text evidence="1">Belongs to the 'phage' integrase family.</text>
</comment>
<feature type="domain" description="Core-binding (CB)" evidence="7">
    <location>
        <begin position="122"/>
        <end position="199"/>
    </location>
</feature>
<evidence type="ECO:0000256" key="1">
    <source>
        <dbReference type="ARBA" id="ARBA00008857"/>
    </source>
</evidence>
<dbReference type="GO" id="GO:0015074">
    <property type="term" value="P:DNA integration"/>
    <property type="evidence" value="ECO:0007669"/>
    <property type="project" value="UniProtKB-KW"/>
</dbReference>
<dbReference type="EMBL" id="WIXJ01000006">
    <property type="protein sequence ID" value="MQY51943.1"/>
    <property type="molecule type" value="Genomic_DNA"/>
</dbReference>
<evidence type="ECO:0000259" key="6">
    <source>
        <dbReference type="PROSITE" id="PS51898"/>
    </source>
</evidence>
<dbReference type="Pfam" id="PF20172">
    <property type="entry name" value="DUF6538"/>
    <property type="match status" value="1"/>
</dbReference>
<evidence type="ECO:0000259" key="7">
    <source>
        <dbReference type="PROSITE" id="PS51900"/>
    </source>
</evidence>
<dbReference type="InterPro" id="IPR002104">
    <property type="entry name" value="Integrase_catalytic"/>
</dbReference>
<keyword evidence="4" id="KW-0233">DNA recombination</keyword>
<organism evidence="8 9">
    <name type="scientific">Rhodocyclus tenuis</name>
    <name type="common">Rhodospirillum tenue</name>
    <dbReference type="NCBI Taxonomy" id="1066"/>
    <lineage>
        <taxon>Bacteria</taxon>
        <taxon>Pseudomonadati</taxon>
        <taxon>Pseudomonadota</taxon>
        <taxon>Betaproteobacteria</taxon>
        <taxon>Rhodocyclales</taxon>
        <taxon>Rhodocyclaceae</taxon>
        <taxon>Rhodocyclus</taxon>
    </lineage>
</organism>
<dbReference type="InterPro" id="IPR046668">
    <property type="entry name" value="DUF6538"/>
</dbReference>
<dbReference type="OrthoDB" id="9784724at2"/>
<feature type="domain" description="Tyr recombinase" evidence="6">
    <location>
        <begin position="224"/>
        <end position="412"/>
    </location>
</feature>
<dbReference type="InterPro" id="IPR010998">
    <property type="entry name" value="Integrase_recombinase_N"/>
</dbReference>
<dbReference type="Proteomes" id="UP000480275">
    <property type="component" value="Unassembled WGS sequence"/>
</dbReference>
<dbReference type="Pfam" id="PF02899">
    <property type="entry name" value="Phage_int_SAM_1"/>
    <property type="match status" value="1"/>
</dbReference>
<dbReference type="InterPro" id="IPR050090">
    <property type="entry name" value="Tyrosine_recombinase_XerCD"/>
</dbReference>
<evidence type="ECO:0000256" key="3">
    <source>
        <dbReference type="ARBA" id="ARBA00023125"/>
    </source>
</evidence>
<name>A0A6L5JX79_RHOTE</name>
<dbReference type="InterPro" id="IPR011010">
    <property type="entry name" value="DNA_brk_join_enz"/>
</dbReference>
<dbReference type="Gene3D" id="1.10.443.10">
    <property type="entry name" value="Intergrase catalytic core"/>
    <property type="match status" value="1"/>
</dbReference>
<accession>A0A6L5JX79</accession>
<protein>
    <submittedName>
        <fullName evidence="8">Tyrosine-type recombinase/integrase</fullName>
    </submittedName>
</protein>
<sequence>MNLDRRPDGVWCATLLVPKDVQQALGKVRFRKSMGTTNKREAGLLAAPFIASWKAQIRQARGSTNAVSTEALRWRVSLAQAPDEDAREIFEHVLTDEAEKVEEAKGLTAAQEFVVVATGAATPSSEYFEAWKAQIKLAPKTKDQMVKDVSLLIAEFSTLESINKGAVRRWVDKLEARGAKLSSVKRILSFCRNYWKYLQRYDAVSKDAEPFAGVIEAAPKKKGKKATNFAYDAADVVKLWEAARARPVGTAKNAKRDTQLADLIMLGAYTGARIESLCSLKTAQVRDGAFWIEDDKTEAGTRSVPIHSVIAPLVERLKKESKDGYLLSGLTFNKYEGRSNAIGKRFGRLKAAEGFSSQHTFHSFRSTVATLLENAGVPEGVAADILGHEKPTMTFGLYSSGADLNTKREALERISYPFKAEAGEN</sequence>
<dbReference type="InterPro" id="IPR004107">
    <property type="entry name" value="Integrase_SAM-like_N"/>
</dbReference>
<evidence type="ECO:0000313" key="9">
    <source>
        <dbReference type="Proteomes" id="UP000480275"/>
    </source>
</evidence>
<evidence type="ECO:0000313" key="8">
    <source>
        <dbReference type="EMBL" id="MQY51943.1"/>
    </source>
</evidence>
<evidence type="ECO:0000256" key="4">
    <source>
        <dbReference type="ARBA" id="ARBA00023172"/>
    </source>
</evidence>